<keyword evidence="2" id="KW-0472">Membrane</keyword>
<name>A0ABN0NZG1_TRELE</name>
<evidence type="ECO:0000313" key="3">
    <source>
        <dbReference type="EMBL" id="ERJ93455.1"/>
    </source>
</evidence>
<dbReference type="EMBL" id="AWVH01000025">
    <property type="protein sequence ID" value="ERJ93455.1"/>
    <property type="molecule type" value="Genomic_DNA"/>
</dbReference>
<keyword evidence="4" id="KW-1185">Reference proteome</keyword>
<evidence type="ECO:0000313" key="4">
    <source>
        <dbReference type="Proteomes" id="UP000016649"/>
    </source>
</evidence>
<keyword evidence="2" id="KW-1133">Transmembrane helix</keyword>
<feature type="transmembrane region" description="Helical" evidence="2">
    <location>
        <begin position="55"/>
        <end position="75"/>
    </location>
</feature>
<evidence type="ECO:0000256" key="1">
    <source>
        <dbReference type="SAM" id="MobiDB-lite"/>
    </source>
</evidence>
<organism evidence="3 4">
    <name type="scientific">Treponema lecithinolyticum ATCC 700332</name>
    <dbReference type="NCBI Taxonomy" id="1321815"/>
    <lineage>
        <taxon>Bacteria</taxon>
        <taxon>Pseudomonadati</taxon>
        <taxon>Spirochaetota</taxon>
        <taxon>Spirochaetia</taxon>
        <taxon>Spirochaetales</taxon>
        <taxon>Treponemataceae</taxon>
        <taxon>Treponema</taxon>
    </lineage>
</organism>
<comment type="caution">
    <text evidence="3">The sequence shown here is derived from an EMBL/GenBank/DDBJ whole genome shotgun (WGS) entry which is preliminary data.</text>
</comment>
<accession>A0ABN0NZG1</accession>
<proteinExistence type="predicted"/>
<gene>
    <name evidence="3" type="ORF">HMPREF9193_00924</name>
</gene>
<protein>
    <submittedName>
        <fullName evidence="3">Co-chaperonin GroES domain protein</fullName>
    </submittedName>
</protein>
<dbReference type="Proteomes" id="UP000016649">
    <property type="component" value="Unassembled WGS sequence"/>
</dbReference>
<evidence type="ECO:0000256" key="2">
    <source>
        <dbReference type="SAM" id="Phobius"/>
    </source>
</evidence>
<feature type="region of interest" description="Disordered" evidence="1">
    <location>
        <begin position="111"/>
        <end position="131"/>
    </location>
</feature>
<reference evidence="3 4" key="1">
    <citation type="submission" date="2013-08" db="EMBL/GenBank/DDBJ databases">
        <authorList>
            <person name="Weinstock G."/>
            <person name="Sodergren E."/>
            <person name="Wylie T."/>
            <person name="Fulton L."/>
            <person name="Fulton R."/>
            <person name="Fronick C."/>
            <person name="O'Laughlin M."/>
            <person name="Godfrey J."/>
            <person name="Miner T."/>
            <person name="Herter B."/>
            <person name="Appelbaum E."/>
            <person name="Cordes M."/>
            <person name="Lek S."/>
            <person name="Wollam A."/>
            <person name="Pepin K.H."/>
            <person name="Palsikar V.B."/>
            <person name="Mitreva M."/>
            <person name="Wilson R.K."/>
        </authorList>
    </citation>
    <scope>NUCLEOTIDE SEQUENCE [LARGE SCALE GENOMIC DNA]</scope>
    <source>
        <strain evidence="3 4">ATCC 700332</strain>
    </source>
</reference>
<keyword evidence="2" id="KW-0812">Transmembrane</keyword>
<sequence>MTDTQMNEEELTFYYNREKRLERAPENVKRFYNGTAPTAPKGLFKALVHTKHSRFMLAAVGISLAVVVLTTLFGAKSNQKNINGVRLVLSAFSFDDSVYVTLRAFGNPDAGGKAEQNGIPADGKAEQEQGSVAAGSVAEQSTDSAGSAAVQGGTLSGAEAEALTVKADFTGCGKDGGVLVEKKIQSVYDGKENFYRTIFTDYDIVSVQADVSINGERALLKTAVQRK</sequence>